<protein>
    <submittedName>
        <fullName evidence="2">Circadian clock protein KaiB</fullName>
    </submittedName>
</protein>
<dbReference type="Proteomes" id="UP000295334">
    <property type="component" value="Unassembled WGS sequence"/>
</dbReference>
<dbReference type="AlphaFoldDB" id="A0A4R1BIH9"/>
<comment type="caution">
    <text evidence="2">The sequence shown here is derived from an EMBL/GenBank/DDBJ whole genome shotgun (WGS) entry which is preliminary data.</text>
</comment>
<dbReference type="GO" id="GO:0048511">
    <property type="term" value="P:rhythmic process"/>
    <property type="evidence" value="ECO:0007669"/>
    <property type="project" value="InterPro"/>
</dbReference>
<dbReference type="InterPro" id="IPR011649">
    <property type="entry name" value="KaiB_domain"/>
</dbReference>
<dbReference type="PANTHER" id="PTHR41709:SF2">
    <property type="entry name" value="CIRCADIAN CLOCK PROTEIN KAIB2"/>
    <property type="match status" value="1"/>
</dbReference>
<dbReference type="Pfam" id="PF07689">
    <property type="entry name" value="KaiB"/>
    <property type="match status" value="1"/>
</dbReference>
<evidence type="ECO:0000313" key="3">
    <source>
        <dbReference type="Proteomes" id="UP000295334"/>
    </source>
</evidence>
<dbReference type="RefSeq" id="WP_131448315.1">
    <property type="nucleotide sequence ID" value="NZ_SJZI01000009.1"/>
</dbReference>
<dbReference type="SMART" id="SM01248">
    <property type="entry name" value="KaiB"/>
    <property type="match status" value="1"/>
</dbReference>
<keyword evidence="3" id="KW-1185">Reference proteome</keyword>
<accession>A0A4R1BIH9</accession>
<dbReference type="Gene3D" id="3.40.30.10">
    <property type="entry name" value="Glutaredoxin"/>
    <property type="match status" value="1"/>
</dbReference>
<proteinExistence type="predicted"/>
<dbReference type="InterPro" id="IPR036249">
    <property type="entry name" value="Thioredoxin-like_sf"/>
</dbReference>
<reference evidence="2 3" key="1">
    <citation type="submission" date="2019-03" db="EMBL/GenBank/DDBJ databases">
        <authorList>
            <person name="Kim M.K.M."/>
        </authorList>
    </citation>
    <scope>NUCLEOTIDE SEQUENCE [LARGE SCALE GENOMIC DNA]</scope>
    <source>
        <strain evidence="2 3">17J68-12</strain>
    </source>
</reference>
<evidence type="ECO:0000259" key="1">
    <source>
        <dbReference type="SMART" id="SM01248"/>
    </source>
</evidence>
<feature type="domain" description="KaiB" evidence="1">
    <location>
        <begin position="7"/>
        <end position="89"/>
    </location>
</feature>
<sequence>MGKLVFHLYVAGRSPRNEQLLSLFREACTGALGNRPYSVELVDLGKDPGLGEERKILALPTIARVTPGPEKRIIGNLNAEGAARAVEFLTEDIPLP</sequence>
<evidence type="ECO:0000313" key="2">
    <source>
        <dbReference type="EMBL" id="TCJ17083.1"/>
    </source>
</evidence>
<dbReference type="SUPFAM" id="SSF52833">
    <property type="entry name" value="Thioredoxin-like"/>
    <property type="match status" value="1"/>
</dbReference>
<dbReference type="PANTHER" id="PTHR41709">
    <property type="entry name" value="KAIB-LIKE PROTEIN 1"/>
    <property type="match status" value="1"/>
</dbReference>
<dbReference type="InterPro" id="IPR039022">
    <property type="entry name" value="KaiB-like"/>
</dbReference>
<name>A0A4R1BIH9_9BACT</name>
<organism evidence="2 3">
    <name type="scientific">Flaviaesturariibacter flavus</name>
    <dbReference type="NCBI Taxonomy" id="2502780"/>
    <lineage>
        <taxon>Bacteria</taxon>
        <taxon>Pseudomonadati</taxon>
        <taxon>Bacteroidota</taxon>
        <taxon>Chitinophagia</taxon>
        <taxon>Chitinophagales</taxon>
        <taxon>Chitinophagaceae</taxon>
        <taxon>Flaviaestuariibacter</taxon>
    </lineage>
</organism>
<dbReference type="EMBL" id="SJZI01000009">
    <property type="protein sequence ID" value="TCJ17083.1"/>
    <property type="molecule type" value="Genomic_DNA"/>
</dbReference>
<gene>
    <name evidence="2" type="ORF">EPD60_07160</name>
</gene>
<dbReference type="OrthoDB" id="5458519at2"/>